<keyword evidence="6 8" id="KW-0378">Hydrolase</keyword>
<feature type="domain" description="Protein N-terminal glutamine amidohydrolase alpha beta roll" evidence="10">
    <location>
        <begin position="49"/>
        <end position="223"/>
    </location>
</feature>
<reference evidence="11" key="1">
    <citation type="submission" date="2021-02" db="EMBL/GenBank/DDBJ databases">
        <authorList>
            <person name="Bekaert M."/>
        </authorList>
    </citation>
    <scope>NUCLEOTIDE SEQUENCE</scope>
    <source>
        <strain evidence="11">IoA-00</strain>
    </source>
</reference>
<evidence type="ECO:0000313" key="12">
    <source>
        <dbReference type="Proteomes" id="UP000675881"/>
    </source>
</evidence>
<evidence type="ECO:0000256" key="4">
    <source>
        <dbReference type="ARBA" id="ARBA00012718"/>
    </source>
</evidence>
<proteinExistence type="inferred from homology"/>
<feature type="compositionally biased region" description="Polar residues" evidence="9">
    <location>
        <begin position="1"/>
        <end position="19"/>
    </location>
</feature>
<dbReference type="GO" id="GO:0070773">
    <property type="term" value="F:protein-N-terminal glutamine amidohydrolase activity"/>
    <property type="evidence" value="ECO:0007669"/>
    <property type="project" value="UniProtKB-UniRule"/>
</dbReference>
<evidence type="ECO:0000256" key="5">
    <source>
        <dbReference type="ARBA" id="ARBA00021247"/>
    </source>
</evidence>
<evidence type="ECO:0000256" key="9">
    <source>
        <dbReference type="SAM" id="MobiDB-lite"/>
    </source>
</evidence>
<organism evidence="11 12">
    <name type="scientific">Lepeophtheirus salmonis</name>
    <name type="common">Salmon louse</name>
    <name type="synonym">Caligus salmonis</name>
    <dbReference type="NCBI Taxonomy" id="72036"/>
    <lineage>
        <taxon>Eukaryota</taxon>
        <taxon>Metazoa</taxon>
        <taxon>Ecdysozoa</taxon>
        <taxon>Arthropoda</taxon>
        <taxon>Crustacea</taxon>
        <taxon>Multicrustacea</taxon>
        <taxon>Hexanauplia</taxon>
        <taxon>Copepoda</taxon>
        <taxon>Siphonostomatoida</taxon>
        <taxon>Caligidae</taxon>
        <taxon>Lepeophtheirus</taxon>
    </lineage>
</organism>
<dbReference type="Proteomes" id="UP000675881">
    <property type="component" value="Chromosome 6"/>
</dbReference>
<dbReference type="OrthoDB" id="191192at2759"/>
<sequence>MSSSPQSVSGEEASTSRLNGSGPVVHSLTANPKDRDLTHIVPLQSRCSYHPCFCEENVWKVVDEVRSRAPGELSKTSVIFVSNKKQVVPLWRQKAGREDDKLVIWDYHVIFIYKPDERCLVYDLDSELPFPTYFHKYVTETFRTDAILNPEYHRFFRIIPGGVFLEHFASDRRHMKKSDGTWVKDPPPYPCILPSRDRNDDDKTPSSVTHNLDKYISMEQSNDDRFVPKIWTLKNSAETVIETFKKMLHDGFEDTGTKAGDLANHLKEIISSYHLLGFKEAAIPRTKAKI</sequence>
<dbReference type="AlphaFoldDB" id="A0A7R8D5Q7"/>
<evidence type="ECO:0000256" key="1">
    <source>
        <dbReference type="ARBA" id="ARBA00003923"/>
    </source>
</evidence>
<dbReference type="GO" id="GO:0005634">
    <property type="term" value="C:nucleus"/>
    <property type="evidence" value="ECO:0007669"/>
    <property type="project" value="TreeGrafter"/>
</dbReference>
<dbReference type="GO" id="GO:0005829">
    <property type="term" value="C:cytosol"/>
    <property type="evidence" value="ECO:0007669"/>
    <property type="project" value="TreeGrafter"/>
</dbReference>
<accession>A0A7R8D5Q7</accession>
<name>A0A7R8D5Q7_LEPSM</name>
<dbReference type="EMBL" id="HG994585">
    <property type="protein sequence ID" value="CAF2982106.1"/>
    <property type="molecule type" value="Genomic_DNA"/>
</dbReference>
<dbReference type="GO" id="GO:0008418">
    <property type="term" value="F:protein-N-terminal asparagine amidohydrolase activity"/>
    <property type="evidence" value="ECO:0007669"/>
    <property type="project" value="UniProtKB-UniRule"/>
</dbReference>
<comment type="subunit">
    <text evidence="3 8">Monomer.</text>
</comment>
<evidence type="ECO:0000256" key="7">
    <source>
        <dbReference type="ARBA" id="ARBA00048768"/>
    </source>
</evidence>
<dbReference type="Gene3D" id="3.10.620.10">
    <property type="entry name" value="Protein N-terminal glutamine amidohydrolase, alpha beta roll"/>
    <property type="match status" value="1"/>
</dbReference>
<dbReference type="Pfam" id="PF09764">
    <property type="entry name" value="Nt_Gln_amidase"/>
    <property type="match status" value="1"/>
</dbReference>
<dbReference type="PANTHER" id="PTHR13035">
    <property type="entry name" value="PROTEIN N-TERMINAL GLUTAMINE AMIDOHYDROLASE"/>
    <property type="match status" value="1"/>
</dbReference>
<keyword evidence="12" id="KW-1185">Reference proteome</keyword>
<comment type="catalytic activity">
    <reaction evidence="7 8">
        <text>N-terminal L-glutaminyl-[protein] + H2O = N-terminal L-glutamyl-[protein] + NH4(+)</text>
        <dbReference type="Rhea" id="RHEA:50680"/>
        <dbReference type="Rhea" id="RHEA-COMP:12668"/>
        <dbReference type="Rhea" id="RHEA-COMP:12777"/>
        <dbReference type="ChEBI" id="CHEBI:15377"/>
        <dbReference type="ChEBI" id="CHEBI:28938"/>
        <dbReference type="ChEBI" id="CHEBI:64721"/>
        <dbReference type="ChEBI" id="CHEBI:64722"/>
        <dbReference type="EC" id="3.5.1.122"/>
    </reaction>
</comment>
<comment type="function">
    <text evidence="1 8">Mediates the side-chain deamidation of N-terminal glutamine residues to glutamate, an important step in N-end rule pathway of protein degradation. Conversion of the resulting N-terminal glutamine to glutamate renders the protein susceptible to arginylation, polyubiquitination and degradation as specified by the N-end rule. Does not act on substrates with internal or C-terminal glutamine and does not act on non-glutamine residues in any position.</text>
</comment>
<dbReference type="EC" id="3.5.1.122" evidence="4 8"/>
<gene>
    <name evidence="11" type="ORF">LSAA_12563</name>
</gene>
<feature type="region of interest" description="Disordered" evidence="9">
    <location>
        <begin position="1"/>
        <end position="30"/>
    </location>
</feature>
<dbReference type="InterPro" id="IPR037132">
    <property type="entry name" value="N_Gln_amidohydro_ab_roll_sf"/>
</dbReference>
<protein>
    <recommendedName>
        <fullName evidence="5 8">Protein N-terminal glutamine amidohydrolase</fullName>
        <ecNumber evidence="4 8">3.5.1.122</ecNumber>
    </recommendedName>
    <alternativeName>
        <fullName evidence="8">Protein NH2-terminal glutamine deamidase</fullName>
    </alternativeName>
</protein>
<evidence type="ECO:0000313" key="11">
    <source>
        <dbReference type="EMBL" id="CAF2982106.1"/>
    </source>
</evidence>
<evidence type="ECO:0000256" key="2">
    <source>
        <dbReference type="ARBA" id="ARBA00008985"/>
    </source>
</evidence>
<dbReference type="PANTHER" id="PTHR13035:SF0">
    <property type="entry name" value="PROTEIN N-TERMINAL GLUTAMINE AMIDOHYDROLASE"/>
    <property type="match status" value="1"/>
</dbReference>
<evidence type="ECO:0000259" key="10">
    <source>
        <dbReference type="Pfam" id="PF09764"/>
    </source>
</evidence>
<comment type="similarity">
    <text evidence="2 8">Belongs to the NTAQ1 family.</text>
</comment>
<dbReference type="InterPro" id="IPR039733">
    <property type="entry name" value="NTAQ1"/>
</dbReference>
<evidence type="ECO:0000256" key="6">
    <source>
        <dbReference type="ARBA" id="ARBA00022801"/>
    </source>
</evidence>
<evidence type="ECO:0000256" key="3">
    <source>
        <dbReference type="ARBA" id="ARBA00011245"/>
    </source>
</evidence>
<evidence type="ECO:0000256" key="8">
    <source>
        <dbReference type="RuleBase" id="RU367082"/>
    </source>
</evidence>
<dbReference type="InterPro" id="IPR023128">
    <property type="entry name" value="Prot_N_Gln_amidohydro_ab_roll"/>
</dbReference>